<dbReference type="PATRIC" id="fig|1081904.3.peg.2231"/>
<proteinExistence type="predicted"/>
<organism evidence="1 2">
    <name type="scientific">Hoylesella pleuritidis F0068</name>
    <dbReference type="NCBI Taxonomy" id="1081904"/>
    <lineage>
        <taxon>Bacteria</taxon>
        <taxon>Pseudomonadati</taxon>
        <taxon>Bacteroidota</taxon>
        <taxon>Bacteroidia</taxon>
        <taxon>Bacteroidales</taxon>
        <taxon>Prevotellaceae</taxon>
        <taxon>Hoylesella</taxon>
    </lineage>
</organism>
<gene>
    <name evidence="1" type="ORF">HMPREF1218_1962</name>
</gene>
<sequence>MKLLKSPNTMSHATSKIAWLLFFLFEQAGDQRKEAKESRKSYFANIIYHTK</sequence>
<comment type="caution">
    <text evidence="1">The sequence shown here is derived from an EMBL/GenBank/DDBJ whole genome shotgun (WGS) entry which is preliminary data.</text>
</comment>
<accession>U2L0S5</accession>
<keyword evidence="2" id="KW-1185">Reference proteome</keyword>
<evidence type="ECO:0000313" key="2">
    <source>
        <dbReference type="Proteomes" id="UP000016600"/>
    </source>
</evidence>
<dbReference type="Proteomes" id="UP000016600">
    <property type="component" value="Unassembled WGS sequence"/>
</dbReference>
<evidence type="ECO:0000313" key="1">
    <source>
        <dbReference type="EMBL" id="ERJ98122.1"/>
    </source>
</evidence>
<dbReference type="EMBL" id="AWET01000050">
    <property type="protein sequence ID" value="ERJ98122.1"/>
    <property type="molecule type" value="Genomic_DNA"/>
</dbReference>
<protein>
    <submittedName>
        <fullName evidence="1">Uncharacterized protein</fullName>
    </submittedName>
</protein>
<reference evidence="1 2" key="1">
    <citation type="submission" date="2013-08" db="EMBL/GenBank/DDBJ databases">
        <authorList>
            <person name="Durkin A.S."/>
            <person name="Haft D.R."/>
            <person name="McCorrison J."/>
            <person name="Torralba M."/>
            <person name="Gillis M."/>
            <person name="Haft D.H."/>
            <person name="Methe B."/>
            <person name="Sutton G."/>
            <person name="Nelson K.E."/>
        </authorList>
    </citation>
    <scope>NUCLEOTIDE SEQUENCE [LARGE SCALE GENOMIC DNA]</scope>
    <source>
        <strain evidence="1 2">F0068</strain>
    </source>
</reference>
<dbReference type="AlphaFoldDB" id="U2L0S5"/>
<name>U2L0S5_9BACT</name>